<dbReference type="EMBL" id="JBEPMB010000006">
    <property type="protein sequence ID" value="MET3615056.1"/>
    <property type="molecule type" value="Genomic_DNA"/>
</dbReference>
<gene>
    <name evidence="3" type="ORF">ABID16_003399</name>
</gene>
<evidence type="ECO:0000259" key="2">
    <source>
        <dbReference type="Pfam" id="PF00551"/>
    </source>
</evidence>
<protein>
    <recommendedName>
        <fullName evidence="2">Formyl transferase N-terminal domain-containing protein</fullName>
    </recommendedName>
</protein>
<dbReference type="Gene3D" id="3.40.50.170">
    <property type="entry name" value="Formyl transferase, N-terminal domain"/>
    <property type="match status" value="1"/>
</dbReference>
<sequence length="286" mass="31979">MKIVVLTNNDLTGNLIFSELFNALGINIEAVFFSKSPVKKKDNVVAAALSLLKRMDVRYWLFLVVTNGFFSIYSNLTSFFRLTPAFGPLRDLKALSLVRNVKLFSSINFNDKETKEILRALEPDLLLIRVSTILDAEILSIPKLGTWCVHSSLLPAYGGIAGEFQALREGRLSLGSTVFKVTVKLDEGPPLAQVAFESDPKASLFWHIVENNRRAGQLLSEMVSNLALGNPPDKPLLNQGLEPSYYSWPDASQVDEFLATRRPLLGFFNFLLLLAASMRIVRPKFR</sequence>
<feature type="transmembrane region" description="Helical" evidence="1">
    <location>
        <begin position="59"/>
        <end position="80"/>
    </location>
</feature>
<keyword evidence="4" id="KW-1185">Reference proteome</keyword>
<accession>A0ABV2J415</accession>
<evidence type="ECO:0000313" key="3">
    <source>
        <dbReference type="EMBL" id="MET3615056.1"/>
    </source>
</evidence>
<dbReference type="Pfam" id="PF00551">
    <property type="entry name" value="Formyl_trans_N"/>
    <property type="match status" value="1"/>
</dbReference>
<keyword evidence="1" id="KW-1133">Transmembrane helix</keyword>
<dbReference type="InterPro" id="IPR002376">
    <property type="entry name" value="Formyl_transf_N"/>
</dbReference>
<feature type="domain" description="Formyl transferase N-terminal" evidence="2">
    <location>
        <begin position="104"/>
        <end position="201"/>
    </location>
</feature>
<organism evidence="3 4">
    <name type="scientific">Rhizobium aquaticum</name>
    <dbReference type="NCBI Taxonomy" id="1549636"/>
    <lineage>
        <taxon>Bacteria</taxon>
        <taxon>Pseudomonadati</taxon>
        <taxon>Pseudomonadota</taxon>
        <taxon>Alphaproteobacteria</taxon>
        <taxon>Hyphomicrobiales</taxon>
        <taxon>Rhizobiaceae</taxon>
        <taxon>Rhizobium/Agrobacterium group</taxon>
        <taxon>Rhizobium</taxon>
    </lineage>
</organism>
<evidence type="ECO:0000313" key="4">
    <source>
        <dbReference type="Proteomes" id="UP001549047"/>
    </source>
</evidence>
<feature type="transmembrane region" description="Helical" evidence="1">
    <location>
        <begin position="264"/>
        <end position="281"/>
    </location>
</feature>
<proteinExistence type="predicted"/>
<dbReference type="Proteomes" id="UP001549047">
    <property type="component" value="Unassembled WGS sequence"/>
</dbReference>
<comment type="caution">
    <text evidence="3">The sequence shown here is derived from an EMBL/GenBank/DDBJ whole genome shotgun (WGS) entry which is preliminary data.</text>
</comment>
<name>A0ABV2J415_9HYPH</name>
<reference evidence="3 4" key="1">
    <citation type="submission" date="2024-06" db="EMBL/GenBank/DDBJ databases">
        <title>Genomic Encyclopedia of Type Strains, Phase IV (KMG-IV): sequencing the most valuable type-strain genomes for metagenomic binning, comparative biology and taxonomic classification.</title>
        <authorList>
            <person name="Goeker M."/>
        </authorList>
    </citation>
    <scope>NUCLEOTIDE SEQUENCE [LARGE SCALE GENOMIC DNA]</scope>
    <source>
        <strain evidence="3 4">DSM 29780</strain>
    </source>
</reference>
<dbReference type="RefSeq" id="WP_354557549.1">
    <property type="nucleotide sequence ID" value="NZ_JBEPMB010000006.1"/>
</dbReference>
<keyword evidence="1" id="KW-0472">Membrane</keyword>
<dbReference type="InterPro" id="IPR036477">
    <property type="entry name" value="Formyl_transf_N_sf"/>
</dbReference>
<evidence type="ECO:0000256" key="1">
    <source>
        <dbReference type="SAM" id="Phobius"/>
    </source>
</evidence>
<keyword evidence="1" id="KW-0812">Transmembrane</keyword>
<dbReference type="SUPFAM" id="SSF53328">
    <property type="entry name" value="Formyltransferase"/>
    <property type="match status" value="1"/>
</dbReference>